<keyword evidence="5" id="KW-1185">Reference proteome</keyword>
<feature type="domain" description="Serpin" evidence="3">
    <location>
        <begin position="15"/>
        <end position="447"/>
    </location>
</feature>
<dbReference type="InterPro" id="IPR042178">
    <property type="entry name" value="Serpin_sf_1"/>
</dbReference>
<dbReference type="GO" id="GO:0004867">
    <property type="term" value="F:serine-type endopeptidase inhibitor activity"/>
    <property type="evidence" value="ECO:0007669"/>
    <property type="project" value="InterPro"/>
</dbReference>
<evidence type="ECO:0000313" key="4">
    <source>
        <dbReference type="EMBL" id="CAH2080004.1"/>
    </source>
</evidence>
<dbReference type="Pfam" id="PF00079">
    <property type="entry name" value="Serpin"/>
    <property type="match status" value="2"/>
</dbReference>
<dbReference type="SMART" id="SM00093">
    <property type="entry name" value="SERPIN"/>
    <property type="match status" value="1"/>
</dbReference>
<evidence type="ECO:0000259" key="3">
    <source>
        <dbReference type="SMART" id="SM00093"/>
    </source>
</evidence>
<dbReference type="InterPro" id="IPR023796">
    <property type="entry name" value="Serpin_dom"/>
</dbReference>
<dbReference type="AlphaFoldDB" id="A0AAU9T9K9"/>
<evidence type="ECO:0000313" key="5">
    <source>
        <dbReference type="Proteomes" id="UP000836841"/>
    </source>
</evidence>
<comment type="similarity">
    <text evidence="1 2">Belongs to the serpin family.</text>
</comment>
<dbReference type="SUPFAM" id="SSF56574">
    <property type="entry name" value="Serpins"/>
    <property type="match status" value="2"/>
</dbReference>
<dbReference type="GO" id="GO:0005615">
    <property type="term" value="C:extracellular space"/>
    <property type="evidence" value="ECO:0007669"/>
    <property type="project" value="InterPro"/>
</dbReference>
<proteinExistence type="inferred from homology"/>
<dbReference type="Gene3D" id="3.30.497.10">
    <property type="entry name" value="Antithrombin, subunit I, domain 2"/>
    <property type="match status" value="1"/>
</dbReference>
<dbReference type="Gene3D" id="2.30.39.10">
    <property type="entry name" value="Alpha-1-antitrypsin, domain 1"/>
    <property type="match status" value="1"/>
</dbReference>
<gene>
    <name evidence="4" type="ORF">TAV2_LOCUS24438</name>
</gene>
<sequence>STKEEAIKNQNDLALILSNHLFSTKAKHSNTVFSPASIFAALTLAASGPGGSSLAAAILSFLRSSSIDELNTVFSEVVSVVFADHSANGGPKISSVNGVWMEKSLPIDSSAFKDLFENIFKARFDLVDFRSKLNAWASNHSNGLIKDLLPRGSITELTEVVYGNALYFKGEWEVSFDKSETKDGEFHLLNGTSVSVPFMSSNKKQYIKAYDGFKVLRIPYRQGGEDTKRQGIAANRSFPYLQGGDVTSGSFPYLHGSDVTNRSFPYLQDGVVTSGSFPYLHGFGDNKHGGFSYGHGFGEDTKRQVGDVTNGNGFGDETKRGSFSMYFYLPDKKDGLDDLVKTMASTSGFLDGHVPRFKESVRQFRIPKFKIGDGLSGRELGFNSLSLYHKACVEIDEEGTEAAAATFVMGIGCIPRYVEFVADHPFLFLIREDKTGTVLFVGQIFDPSIKSS</sequence>
<reference evidence="4 5" key="1">
    <citation type="submission" date="2022-03" db="EMBL/GenBank/DDBJ databases">
        <authorList>
            <person name="Nunn A."/>
            <person name="Chopra R."/>
            <person name="Nunn A."/>
            <person name="Contreras Garrido A."/>
        </authorList>
    </citation>
    <scope>NUCLEOTIDE SEQUENCE [LARGE SCALE GENOMIC DNA]</scope>
</reference>
<dbReference type="Gene3D" id="6.20.40.10">
    <property type="match status" value="1"/>
</dbReference>
<feature type="non-terminal residue" evidence="4">
    <location>
        <position position="1"/>
    </location>
</feature>
<dbReference type="Proteomes" id="UP000836841">
    <property type="component" value="Chromosome 7"/>
</dbReference>
<dbReference type="InterPro" id="IPR042185">
    <property type="entry name" value="Serpin_sf_2"/>
</dbReference>
<evidence type="ECO:0000256" key="2">
    <source>
        <dbReference type="RuleBase" id="RU000411"/>
    </source>
</evidence>
<dbReference type="PANTHER" id="PTHR11461">
    <property type="entry name" value="SERINE PROTEASE INHIBITOR, SERPIN"/>
    <property type="match status" value="1"/>
</dbReference>
<dbReference type="PANTHER" id="PTHR11461:SF373">
    <property type="entry name" value="SERPIN DOMAIN-CONTAINING PROTEIN"/>
    <property type="match status" value="1"/>
</dbReference>
<protein>
    <recommendedName>
        <fullName evidence="3">Serpin domain-containing protein</fullName>
    </recommendedName>
</protein>
<name>A0AAU9T9K9_THLAR</name>
<dbReference type="InterPro" id="IPR036186">
    <property type="entry name" value="Serpin_sf"/>
</dbReference>
<accession>A0AAU9T9K9</accession>
<dbReference type="CDD" id="cd02043">
    <property type="entry name" value="serpinP_plants"/>
    <property type="match status" value="1"/>
</dbReference>
<evidence type="ECO:0000256" key="1">
    <source>
        <dbReference type="ARBA" id="ARBA00009500"/>
    </source>
</evidence>
<dbReference type="InterPro" id="IPR023795">
    <property type="entry name" value="Serpin_CS"/>
</dbReference>
<organism evidence="4 5">
    <name type="scientific">Thlaspi arvense</name>
    <name type="common">Field penny-cress</name>
    <dbReference type="NCBI Taxonomy" id="13288"/>
    <lineage>
        <taxon>Eukaryota</taxon>
        <taxon>Viridiplantae</taxon>
        <taxon>Streptophyta</taxon>
        <taxon>Embryophyta</taxon>
        <taxon>Tracheophyta</taxon>
        <taxon>Spermatophyta</taxon>
        <taxon>Magnoliopsida</taxon>
        <taxon>eudicotyledons</taxon>
        <taxon>Gunneridae</taxon>
        <taxon>Pentapetalae</taxon>
        <taxon>rosids</taxon>
        <taxon>malvids</taxon>
        <taxon>Brassicales</taxon>
        <taxon>Brassicaceae</taxon>
        <taxon>Thlaspideae</taxon>
        <taxon>Thlaspi</taxon>
    </lineage>
</organism>
<dbReference type="EMBL" id="OU466863">
    <property type="protein sequence ID" value="CAH2080004.1"/>
    <property type="molecule type" value="Genomic_DNA"/>
</dbReference>
<dbReference type="InterPro" id="IPR000215">
    <property type="entry name" value="Serpin_fam"/>
</dbReference>
<dbReference type="PROSITE" id="PS00284">
    <property type="entry name" value="SERPIN"/>
    <property type="match status" value="1"/>
</dbReference>